<evidence type="ECO:0000313" key="2">
    <source>
        <dbReference type="Proteomes" id="UP000271241"/>
    </source>
</evidence>
<dbReference type="Proteomes" id="UP000271241">
    <property type="component" value="Unassembled WGS sequence"/>
</dbReference>
<name>A0A4P9XPM1_9FUNG</name>
<sequence>MKPEGTEFANESEEFKDCDYIEDCQKITVKNMADINGDILRTAKTRTKVHTGLVEHVHIKDYSQDGEKVVNPVSIYLSNTDAWDEANFRLSRRAPDLSTNTVSVYFTKRGNAIQARVKMTPSMTEFVLNDVKDWDYKKVEFEPGPKMTRT</sequence>
<proteinExistence type="predicted"/>
<dbReference type="EMBL" id="KZ992750">
    <property type="protein sequence ID" value="RKP07210.1"/>
    <property type="molecule type" value="Genomic_DNA"/>
</dbReference>
<organism evidence="1 2">
    <name type="scientific">Thamnocephalis sphaerospora</name>
    <dbReference type="NCBI Taxonomy" id="78915"/>
    <lineage>
        <taxon>Eukaryota</taxon>
        <taxon>Fungi</taxon>
        <taxon>Fungi incertae sedis</taxon>
        <taxon>Zoopagomycota</taxon>
        <taxon>Zoopagomycotina</taxon>
        <taxon>Zoopagomycetes</taxon>
        <taxon>Zoopagales</taxon>
        <taxon>Sigmoideomycetaceae</taxon>
        <taxon>Thamnocephalis</taxon>
    </lineage>
</organism>
<accession>A0A4P9XPM1</accession>
<protein>
    <submittedName>
        <fullName evidence="1">Uncharacterized protein</fullName>
    </submittedName>
</protein>
<keyword evidence="2" id="KW-1185">Reference proteome</keyword>
<gene>
    <name evidence="1" type="ORF">THASP1DRAFT_30975</name>
</gene>
<dbReference type="AlphaFoldDB" id="A0A4P9XPM1"/>
<evidence type="ECO:0000313" key="1">
    <source>
        <dbReference type="EMBL" id="RKP07210.1"/>
    </source>
</evidence>
<reference evidence="2" key="1">
    <citation type="journal article" date="2018" name="Nat. Microbiol.">
        <title>Leveraging single-cell genomics to expand the fungal tree of life.</title>
        <authorList>
            <person name="Ahrendt S.R."/>
            <person name="Quandt C.A."/>
            <person name="Ciobanu D."/>
            <person name="Clum A."/>
            <person name="Salamov A."/>
            <person name="Andreopoulos B."/>
            <person name="Cheng J.F."/>
            <person name="Woyke T."/>
            <person name="Pelin A."/>
            <person name="Henrissat B."/>
            <person name="Reynolds N.K."/>
            <person name="Benny G.L."/>
            <person name="Smith M.E."/>
            <person name="James T.Y."/>
            <person name="Grigoriev I.V."/>
        </authorList>
    </citation>
    <scope>NUCLEOTIDE SEQUENCE [LARGE SCALE GENOMIC DNA]</scope>
    <source>
        <strain evidence="2">RSA 1356</strain>
    </source>
</reference>